<sequence>MIKQLNKSTVEKVGHPVRILQFGEGNFLRAFVDWQIDIANEKGVMDAGVAVCQPIIDPEHKVLGMIDLMHKQDNMYHVYLEGVENKQPKKDVRLVKSVMDSFNPYVDYATYERYFLSPELKITISNTTEAGIRYEEGDDLTARPPKSYPAKMTALLYKRFKHFGGDPAKGLCIICCELIENNGSTLHEYVIKHAEYHKLGQEFIDWVEKNCHFCDTLVDRIVPGFPREQIDEIKEEIGYDDNLVVKAELYHLWAIGGPGYKEVMKELPLDKAGLHVIFMPSIKQFRDKKVRILNGSHTGMVPIALQMGCETVMDAFDTPAIEKFVNDMVAEEVIPMIEEDQTELKKFAAGILERFYNPFIKHMLRSISLNSLSKWEARNYPTVRDNWFKAQRIAEHECFTFAALMTLYSPKSGFEPDDTKEFVEYIRANWDSADIEATVTKIVKESGIFTVDFSEVPGFIPAVAGYVRDIEALGMEGALAKFLKN</sequence>
<dbReference type="Pfam" id="PF01232">
    <property type="entry name" value="Mannitol_dh"/>
    <property type="match status" value="1"/>
</dbReference>
<dbReference type="SUPFAM" id="SSF48179">
    <property type="entry name" value="6-phosphogluconate dehydrogenase C-terminal domain-like"/>
    <property type="match status" value="1"/>
</dbReference>
<evidence type="ECO:0000259" key="4">
    <source>
        <dbReference type="Pfam" id="PF08125"/>
    </source>
</evidence>
<dbReference type="InterPro" id="IPR013131">
    <property type="entry name" value="Mannitol_DH_N"/>
</dbReference>
<keyword evidence="6" id="KW-1185">Reference proteome</keyword>
<proteinExistence type="predicted"/>
<dbReference type="RefSeq" id="WP_010260514.1">
    <property type="nucleotide sequence ID" value="NZ_CAEG01000005.1"/>
</dbReference>
<dbReference type="NCBIfam" id="NF002969">
    <property type="entry name" value="PRK03643.1"/>
    <property type="match status" value="1"/>
</dbReference>
<dbReference type="STRING" id="1033731.SAMN05444145_105151"/>
<evidence type="ECO:0000256" key="1">
    <source>
        <dbReference type="ARBA" id="ARBA00023002"/>
    </source>
</evidence>
<keyword evidence="1" id="KW-0560">Oxidoreductase</keyword>
<dbReference type="OrthoDB" id="9768714at2"/>
<evidence type="ECO:0000256" key="2">
    <source>
        <dbReference type="ARBA" id="ARBA00023027"/>
    </source>
</evidence>
<reference evidence="5 6" key="1">
    <citation type="submission" date="2016-10" db="EMBL/GenBank/DDBJ databases">
        <authorList>
            <person name="de Groot N.N."/>
        </authorList>
    </citation>
    <scope>NUCLEOTIDE SEQUENCE [LARGE SCALE GENOMIC DNA]</scope>
    <source>
        <strain evidence="5 6">DSM 25383</strain>
    </source>
</reference>
<name>A0A1H4D4U1_9BACT</name>
<dbReference type="InterPro" id="IPR000669">
    <property type="entry name" value="Mannitol_DH"/>
</dbReference>
<gene>
    <name evidence="5" type="ORF">SAMN05444145_105151</name>
</gene>
<dbReference type="InterPro" id="IPR013118">
    <property type="entry name" value="Mannitol_DH_C"/>
</dbReference>
<dbReference type="PRINTS" id="PR00084">
    <property type="entry name" value="MTLDHDRGNASE"/>
</dbReference>
<dbReference type="GO" id="GO:0019592">
    <property type="term" value="P:mannitol catabolic process"/>
    <property type="evidence" value="ECO:0007669"/>
    <property type="project" value="TreeGrafter"/>
</dbReference>
<dbReference type="GO" id="GO:0005829">
    <property type="term" value="C:cytosol"/>
    <property type="evidence" value="ECO:0007669"/>
    <property type="project" value="TreeGrafter"/>
</dbReference>
<dbReference type="PANTHER" id="PTHR30524:SF0">
    <property type="entry name" value="ALTRONATE OXIDOREDUCTASE-RELATED"/>
    <property type="match status" value="1"/>
</dbReference>
<feature type="domain" description="Mannitol dehydrogenase N-terminal" evidence="3">
    <location>
        <begin position="18"/>
        <end position="261"/>
    </location>
</feature>
<dbReference type="GO" id="GO:0008926">
    <property type="term" value="F:mannitol-1-phosphate 5-dehydrogenase activity"/>
    <property type="evidence" value="ECO:0007669"/>
    <property type="project" value="TreeGrafter"/>
</dbReference>
<organism evidence="5 6">
    <name type="scientific">Alistipes timonensis JC136</name>
    <dbReference type="NCBI Taxonomy" id="1033731"/>
    <lineage>
        <taxon>Bacteria</taxon>
        <taxon>Pseudomonadati</taxon>
        <taxon>Bacteroidota</taxon>
        <taxon>Bacteroidia</taxon>
        <taxon>Bacteroidales</taxon>
        <taxon>Rikenellaceae</taxon>
        <taxon>Alistipes</taxon>
    </lineage>
</organism>
<dbReference type="InterPro" id="IPR013328">
    <property type="entry name" value="6PGD_dom2"/>
</dbReference>
<evidence type="ECO:0000313" key="5">
    <source>
        <dbReference type="EMBL" id="SEA67843.1"/>
    </source>
</evidence>
<dbReference type="Gene3D" id="1.10.1040.10">
    <property type="entry name" value="N-(1-d-carboxylethyl)-l-norvaline Dehydrogenase, domain 2"/>
    <property type="match status" value="1"/>
</dbReference>
<dbReference type="InterPro" id="IPR036291">
    <property type="entry name" value="NAD(P)-bd_dom_sf"/>
</dbReference>
<accession>A0A1H4D4U1</accession>
<dbReference type="Pfam" id="PF08125">
    <property type="entry name" value="Mannitol_dh_C"/>
    <property type="match status" value="1"/>
</dbReference>
<keyword evidence="2" id="KW-0520">NAD</keyword>
<evidence type="ECO:0000259" key="3">
    <source>
        <dbReference type="Pfam" id="PF01232"/>
    </source>
</evidence>
<evidence type="ECO:0000313" key="6">
    <source>
        <dbReference type="Proteomes" id="UP000183253"/>
    </source>
</evidence>
<dbReference type="InterPro" id="IPR008927">
    <property type="entry name" value="6-PGluconate_DH-like_C_sf"/>
</dbReference>
<feature type="domain" description="Mannitol dehydrogenase C-terminal" evidence="4">
    <location>
        <begin position="282"/>
        <end position="466"/>
    </location>
</feature>
<dbReference type="SUPFAM" id="SSF51735">
    <property type="entry name" value="NAD(P)-binding Rossmann-fold domains"/>
    <property type="match status" value="1"/>
</dbReference>
<dbReference type="EMBL" id="FNRI01000005">
    <property type="protein sequence ID" value="SEA67843.1"/>
    <property type="molecule type" value="Genomic_DNA"/>
</dbReference>
<dbReference type="Gene3D" id="3.40.50.720">
    <property type="entry name" value="NAD(P)-binding Rossmann-like Domain"/>
    <property type="match status" value="1"/>
</dbReference>
<dbReference type="Proteomes" id="UP000183253">
    <property type="component" value="Unassembled WGS sequence"/>
</dbReference>
<dbReference type="PANTHER" id="PTHR30524">
    <property type="entry name" value="MANNITOL-1-PHOSPHATE 5-DEHYDROGENASE"/>
    <property type="match status" value="1"/>
</dbReference>
<dbReference type="AlphaFoldDB" id="A0A1H4D4U1"/>
<protein>
    <submittedName>
        <fullName evidence="5">Tagaturonate reductase</fullName>
    </submittedName>
</protein>